<evidence type="ECO:0000259" key="8">
    <source>
        <dbReference type="Pfam" id="PF00501"/>
    </source>
</evidence>
<evidence type="ECO:0000256" key="7">
    <source>
        <dbReference type="ARBA" id="ARBA00042773"/>
    </source>
</evidence>
<feature type="domain" description="AMP-dependent synthetase/ligase" evidence="8">
    <location>
        <begin position="40"/>
        <end position="417"/>
    </location>
</feature>
<proteinExistence type="predicted"/>
<dbReference type="SUPFAM" id="SSF56801">
    <property type="entry name" value="Acetyl-CoA synthetase-like"/>
    <property type="match status" value="1"/>
</dbReference>
<keyword evidence="4" id="KW-0472">Membrane</keyword>
<keyword evidence="3 10" id="KW-0436">Ligase</keyword>
<dbReference type="InterPro" id="IPR042099">
    <property type="entry name" value="ANL_N_sf"/>
</dbReference>
<evidence type="ECO:0000256" key="1">
    <source>
        <dbReference type="ARBA" id="ARBA00004170"/>
    </source>
</evidence>
<organism evidence="10 11">
    <name type="scientific">Sphingomonas glacialis</name>
    <dbReference type="NCBI Taxonomy" id="658225"/>
    <lineage>
        <taxon>Bacteria</taxon>
        <taxon>Pseudomonadati</taxon>
        <taxon>Pseudomonadota</taxon>
        <taxon>Alphaproteobacteria</taxon>
        <taxon>Sphingomonadales</taxon>
        <taxon>Sphingomonadaceae</taxon>
        <taxon>Sphingomonas</taxon>
    </lineage>
</organism>
<evidence type="ECO:0000259" key="9">
    <source>
        <dbReference type="Pfam" id="PF13193"/>
    </source>
</evidence>
<evidence type="ECO:0000256" key="5">
    <source>
        <dbReference type="ARBA" id="ARBA00026121"/>
    </source>
</evidence>
<evidence type="ECO:0000313" key="11">
    <source>
        <dbReference type="Proteomes" id="UP000652430"/>
    </source>
</evidence>
<dbReference type="Pfam" id="PF13193">
    <property type="entry name" value="AMP-binding_C"/>
    <property type="match status" value="1"/>
</dbReference>
<dbReference type="Pfam" id="PF00501">
    <property type="entry name" value="AMP-binding"/>
    <property type="match status" value="1"/>
</dbReference>
<dbReference type="EMBL" id="BNAQ01000013">
    <property type="protein sequence ID" value="GHH26224.1"/>
    <property type="molecule type" value="Genomic_DNA"/>
</dbReference>
<evidence type="ECO:0000313" key="10">
    <source>
        <dbReference type="EMBL" id="GHH26224.1"/>
    </source>
</evidence>
<dbReference type="InterPro" id="IPR025110">
    <property type="entry name" value="AMP-bd_C"/>
</dbReference>
<keyword evidence="11" id="KW-1185">Reference proteome</keyword>
<accession>A0ABQ3LU77</accession>
<dbReference type="PANTHER" id="PTHR43767:SF8">
    <property type="entry name" value="LONG-CHAIN-FATTY-ACID--COA LIGASE"/>
    <property type="match status" value="1"/>
</dbReference>
<dbReference type="GO" id="GO:0016874">
    <property type="term" value="F:ligase activity"/>
    <property type="evidence" value="ECO:0007669"/>
    <property type="project" value="UniProtKB-KW"/>
</dbReference>
<evidence type="ECO:0000256" key="2">
    <source>
        <dbReference type="ARBA" id="ARBA00005005"/>
    </source>
</evidence>
<dbReference type="Gene3D" id="3.30.300.30">
    <property type="match status" value="1"/>
</dbReference>
<dbReference type="RefSeq" id="WP_189677811.1">
    <property type="nucleotide sequence ID" value="NZ_BNAQ01000013.1"/>
</dbReference>
<protein>
    <recommendedName>
        <fullName evidence="6">Long-chain-fatty-acid--CoA ligase</fullName>
        <ecNumber evidence="5">6.2.1.3</ecNumber>
    </recommendedName>
    <alternativeName>
        <fullName evidence="7">Long-chain acyl-CoA synthetase</fullName>
    </alternativeName>
</protein>
<feature type="domain" description="AMP-binding enzyme C-terminal" evidence="9">
    <location>
        <begin position="467"/>
        <end position="541"/>
    </location>
</feature>
<evidence type="ECO:0000256" key="4">
    <source>
        <dbReference type="ARBA" id="ARBA00023136"/>
    </source>
</evidence>
<dbReference type="EC" id="6.2.1.3" evidence="5"/>
<dbReference type="Proteomes" id="UP000652430">
    <property type="component" value="Unassembled WGS sequence"/>
</dbReference>
<sequence length="559" mass="59436">MTDAGPPRPWENLYPTHLRNYQFDLTPGPDHPADILTLAAERFGALPAFTVAHLDGTTESLSFVEAVRLSDAFAGYLESVLHLSAGDVVAVKLPNGLAFPIVVFGAWKAGLIVTPVNPFYTADETIHQIRDSGAKVIVTEGTMADNLKGNLVELAVVLADGASFPNRTSAPFGNGFTGESLDGKHGRHALVTALASKEIPSGRRSTIALYQYTGGTTGRSKGAVITAANLLATAVIIRDFFNGFGAPIEQGTALTALPLYHIFAFLFGMLVYVEAGTQNVIVPLARPVANLQPAFKRFKIDWMAGVDTLYAGLLAEPWFRETPPRLRFAIAGGAALRPSVAAEWEKLVGPILEGYGLTETTGIVSCNPPTAARRSGSIGLPVPGTDIRIVDKQGCEVPMGESGELLVRGAQVAAGYHAGEAELAKSFDGGWLRTGDVAAFDASGMLVLRDRTKDMVLVSGFNVYPNEVEAVLTSHPGVAEAAVIGVPDDRTGESVKAFVVLRNPRPSIAELDRHCRASLAAYKVPREFVARAELPKSAVGKILRVALRGEFGNSEASRR</sequence>
<comment type="subcellular location">
    <subcellularLocation>
        <location evidence="1">Membrane</location>
        <topology evidence="1">Peripheral membrane protein</topology>
    </subcellularLocation>
</comment>
<dbReference type="InterPro" id="IPR000873">
    <property type="entry name" value="AMP-dep_synth/lig_dom"/>
</dbReference>
<dbReference type="PROSITE" id="PS00455">
    <property type="entry name" value="AMP_BINDING"/>
    <property type="match status" value="1"/>
</dbReference>
<dbReference type="InterPro" id="IPR050237">
    <property type="entry name" value="ATP-dep_AMP-bd_enzyme"/>
</dbReference>
<gene>
    <name evidence="10" type="primary">fadD-1</name>
    <name evidence="10" type="ORF">GCM10008023_40520</name>
</gene>
<evidence type="ECO:0000256" key="6">
    <source>
        <dbReference type="ARBA" id="ARBA00039545"/>
    </source>
</evidence>
<comment type="pathway">
    <text evidence="2">Lipid metabolism; fatty acid beta-oxidation.</text>
</comment>
<dbReference type="PANTHER" id="PTHR43767">
    <property type="entry name" value="LONG-CHAIN-FATTY-ACID--COA LIGASE"/>
    <property type="match status" value="1"/>
</dbReference>
<dbReference type="InterPro" id="IPR020845">
    <property type="entry name" value="AMP-binding_CS"/>
</dbReference>
<evidence type="ECO:0000256" key="3">
    <source>
        <dbReference type="ARBA" id="ARBA00022598"/>
    </source>
</evidence>
<dbReference type="InterPro" id="IPR045851">
    <property type="entry name" value="AMP-bd_C_sf"/>
</dbReference>
<reference evidence="11" key="1">
    <citation type="journal article" date="2019" name="Int. J. Syst. Evol. Microbiol.">
        <title>The Global Catalogue of Microorganisms (GCM) 10K type strain sequencing project: providing services to taxonomists for standard genome sequencing and annotation.</title>
        <authorList>
            <consortium name="The Broad Institute Genomics Platform"/>
            <consortium name="The Broad Institute Genome Sequencing Center for Infectious Disease"/>
            <person name="Wu L."/>
            <person name="Ma J."/>
        </authorList>
    </citation>
    <scope>NUCLEOTIDE SEQUENCE [LARGE SCALE GENOMIC DNA]</scope>
    <source>
        <strain evidence="11">CGMCC 1.8957</strain>
    </source>
</reference>
<name>A0ABQ3LU77_9SPHN</name>
<comment type="caution">
    <text evidence="10">The sequence shown here is derived from an EMBL/GenBank/DDBJ whole genome shotgun (WGS) entry which is preliminary data.</text>
</comment>
<dbReference type="Gene3D" id="3.40.50.12780">
    <property type="entry name" value="N-terminal domain of ligase-like"/>
    <property type="match status" value="1"/>
</dbReference>